<name>A0A8J7HN74_9CYAN</name>
<keyword evidence="2" id="KW-1185">Reference proteome</keyword>
<dbReference type="EMBL" id="JAECZB010000102">
    <property type="protein sequence ID" value="MBH8555933.1"/>
    <property type="molecule type" value="Genomic_DNA"/>
</dbReference>
<evidence type="ECO:0000313" key="1">
    <source>
        <dbReference type="EMBL" id="MBH8555933.1"/>
    </source>
</evidence>
<dbReference type="RefSeq" id="WP_214442136.1">
    <property type="nucleotide sequence ID" value="NZ_JAECZB010000102.1"/>
</dbReference>
<proteinExistence type="predicted"/>
<dbReference type="InterPro" id="IPR019239">
    <property type="entry name" value="VapB_antitoxin"/>
</dbReference>
<sequence>MDTNIELVNNLIQEALELGGHISKRAVIEEALREYVQRRKQLKVLDLFGTIEYEDNYDYQQQRQKE</sequence>
<organism evidence="1 2">
    <name type="scientific">Atlanticothrix silvestris CENA357</name>
    <dbReference type="NCBI Taxonomy" id="1725252"/>
    <lineage>
        <taxon>Bacteria</taxon>
        <taxon>Bacillati</taxon>
        <taxon>Cyanobacteriota</taxon>
        <taxon>Cyanophyceae</taxon>
        <taxon>Nostocales</taxon>
        <taxon>Nodulariaceae</taxon>
        <taxon>Atlanticothrix</taxon>
        <taxon>Atlanticothrix silvestris</taxon>
    </lineage>
</organism>
<reference evidence="1 2" key="1">
    <citation type="journal article" date="2021" name="Int. J. Syst. Evol. Microbiol.">
        <title>Amazonocrinis nigriterrae gen. nov., sp. nov., Atlanticothrix silvestris gen. nov., sp. nov. and Dendronalium phyllosphericum gen. nov., sp. nov., nostocacean cyanobacteria from Brazilian environments.</title>
        <authorList>
            <person name="Alvarenga D.O."/>
            <person name="Andreote A.P.D."/>
            <person name="Branco L.H.Z."/>
            <person name="Delbaje E."/>
            <person name="Cruz R.B."/>
            <person name="Varani A.M."/>
            <person name="Fiore M.F."/>
        </authorList>
    </citation>
    <scope>NUCLEOTIDE SEQUENCE [LARGE SCALE GENOMIC DNA]</scope>
    <source>
        <strain evidence="1 2">CENA357</strain>
    </source>
</reference>
<dbReference type="Pfam" id="PF09957">
    <property type="entry name" value="VapB_antitoxin"/>
    <property type="match status" value="1"/>
</dbReference>
<dbReference type="AlphaFoldDB" id="A0A8J7HN74"/>
<dbReference type="Proteomes" id="UP000599391">
    <property type="component" value="Unassembled WGS sequence"/>
</dbReference>
<protein>
    <submittedName>
        <fullName evidence="1">Type II toxin-antitoxin system VapB family antitoxin</fullName>
    </submittedName>
</protein>
<gene>
    <name evidence="1" type="ORF">I8751_27055</name>
</gene>
<comment type="caution">
    <text evidence="1">The sequence shown here is derived from an EMBL/GenBank/DDBJ whole genome shotgun (WGS) entry which is preliminary data.</text>
</comment>
<accession>A0A8J7HN74</accession>
<evidence type="ECO:0000313" key="2">
    <source>
        <dbReference type="Proteomes" id="UP000599391"/>
    </source>
</evidence>